<gene>
    <name evidence="1" type="ORF">rCG_31204</name>
</gene>
<sequence length="53" mass="5612">MRAIWSCKFGPSLLPPAYGGASCHTCPLVSVLRGLLQWAPSKPAELPCWGLGS</sequence>
<dbReference type="EMBL" id="CH473968">
    <property type="protein sequence ID" value="EDL81237.1"/>
    <property type="molecule type" value="Genomic_DNA"/>
</dbReference>
<dbReference type="PROSITE" id="PS51257">
    <property type="entry name" value="PROKAR_LIPOPROTEIN"/>
    <property type="match status" value="1"/>
</dbReference>
<evidence type="ECO:0000313" key="1">
    <source>
        <dbReference type="EMBL" id="EDL81237.1"/>
    </source>
</evidence>
<accession>A6IUI5</accession>
<dbReference type="Proteomes" id="UP000234681">
    <property type="component" value="Chromosome 5"/>
</dbReference>
<protein>
    <submittedName>
        <fullName evidence="1">RCG31204</fullName>
    </submittedName>
</protein>
<dbReference type="AlphaFoldDB" id="A6IUI5"/>
<name>A6IUI5_RAT</name>
<feature type="non-terminal residue" evidence="1">
    <location>
        <position position="53"/>
    </location>
</feature>
<reference evidence="2" key="1">
    <citation type="submission" date="2005-09" db="EMBL/GenBank/DDBJ databases">
        <authorList>
            <person name="Mural R.J."/>
            <person name="Li P.W."/>
            <person name="Adams M.D."/>
            <person name="Amanatides P.G."/>
            <person name="Baden-Tillson H."/>
            <person name="Barnstead M."/>
            <person name="Chin S.H."/>
            <person name="Dew I."/>
            <person name="Evans C.A."/>
            <person name="Ferriera S."/>
            <person name="Flanigan M."/>
            <person name="Fosler C."/>
            <person name="Glodek A."/>
            <person name="Gu Z."/>
            <person name="Holt R.A."/>
            <person name="Jennings D."/>
            <person name="Kraft C.L."/>
            <person name="Lu F."/>
            <person name="Nguyen T."/>
            <person name="Nusskern D.R."/>
            <person name="Pfannkoch C.M."/>
            <person name="Sitter C."/>
            <person name="Sutton G.G."/>
            <person name="Venter J.C."/>
            <person name="Wang Z."/>
            <person name="Woodage T."/>
            <person name="Zheng X.H."/>
            <person name="Zhong F."/>
        </authorList>
    </citation>
    <scope>NUCLEOTIDE SEQUENCE [LARGE SCALE GENOMIC DNA]</scope>
    <source>
        <strain>BN</strain>
        <strain evidence="2">Sprague-Dawley</strain>
    </source>
</reference>
<proteinExistence type="predicted"/>
<evidence type="ECO:0000313" key="2">
    <source>
        <dbReference type="Proteomes" id="UP000234681"/>
    </source>
</evidence>
<organism evidence="1 2">
    <name type="scientific">Rattus norvegicus</name>
    <name type="common">Rat</name>
    <dbReference type="NCBI Taxonomy" id="10116"/>
    <lineage>
        <taxon>Eukaryota</taxon>
        <taxon>Metazoa</taxon>
        <taxon>Chordata</taxon>
        <taxon>Craniata</taxon>
        <taxon>Vertebrata</taxon>
        <taxon>Euteleostomi</taxon>
        <taxon>Mammalia</taxon>
        <taxon>Eutheria</taxon>
        <taxon>Euarchontoglires</taxon>
        <taxon>Glires</taxon>
        <taxon>Rodentia</taxon>
        <taxon>Myomorpha</taxon>
        <taxon>Muroidea</taxon>
        <taxon>Muridae</taxon>
        <taxon>Murinae</taxon>
        <taxon>Rattus</taxon>
    </lineage>
</organism>